<organism evidence="1">
    <name type="scientific">Herbaspirillum huttiense subsp. nephrolepidis</name>
    <dbReference type="NCBI Taxonomy" id="3075126"/>
    <lineage>
        <taxon>Bacteria</taxon>
        <taxon>Pseudomonadati</taxon>
        <taxon>Pseudomonadota</taxon>
        <taxon>Betaproteobacteria</taxon>
        <taxon>Burkholderiales</taxon>
        <taxon>Oxalobacteraceae</taxon>
        <taxon>Herbaspirillum</taxon>
    </lineage>
</organism>
<dbReference type="AlphaFoldDB" id="A0AAE4G9T6"/>
<dbReference type="Pfam" id="PF06755">
    <property type="entry name" value="CbtA_toxin"/>
    <property type="match status" value="1"/>
</dbReference>
<accession>A0AAE4G9T6</accession>
<evidence type="ECO:0000313" key="1">
    <source>
        <dbReference type="EMBL" id="MDT0337751.1"/>
    </source>
</evidence>
<sequence>MRVVMIGSIKDGFHISQVIDGDDVGQIVIDLLTSCQMAEDLQVFSPKTLDEDFDPLPHQDGDHFVVYGKGLRGGFSVYGPFAGLEPAEEFGETYRDEDDEWEVFSCERDVKTEQTAQKEPAIGRLWWIAEDQQEAQSMKRELGEKGVLLVELKPQGGGSSRVDVLFSIDKALASKILGYEVSDEEWLDESSEQQTLDVSQFQKVSEKLLEKHYGLNLNDTDLNNEGRVQECINHGYRPYQVIAAHAEELDLDRIDLDGYYGVPSKAPITAEDEASALGAL</sequence>
<dbReference type="InterPro" id="IPR009610">
    <property type="entry name" value="CbtA_toxin"/>
</dbReference>
<proteinExistence type="predicted"/>
<comment type="caution">
    <text evidence="1">The sequence shown here is derived from an EMBL/GenBank/DDBJ whole genome shotgun (WGS) entry which is preliminary data.</text>
</comment>
<name>A0AAE4G9T6_9BURK</name>
<gene>
    <name evidence="1" type="ORF">RJN63_12980</name>
</gene>
<dbReference type="RefSeq" id="WP_310839141.1">
    <property type="nucleotide sequence ID" value="NZ_JAVLSM010000029.1"/>
</dbReference>
<dbReference type="EMBL" id="JAVRAA010000005">
    <property type="protein sequence ID" value="MDT0337751.1"/>
    <property type="molecule type" value="Genomic_DNA"/>
</dbReference>
<protein>
    <submittedName>
        <fullName evidence="1">TA system toxin CbtA family protein</fullName>
    </submittedName>
</protein>
<reference evidence="1" key="1">
    <citation type="submission" date="2023-02" db="EMBL/GenBank/DDBJ databases">
        <title>Description of Herbaspirillum huttiense subsp. nephrolepsisexaltata and Herbaspirillum huttiense subsp. lycopersicon.</title>
        <authorList>
            <person name="Poudel M."/>
            <person name="Sharma A."/>
            <person name="Goss E."/>
            <person name="Tapia J.H."/>
            <person name="Harmon C.M."/>
            <person name="Jones J.B."/>
        </authorList>
    </citation>
    <scope>NUCLEOTIDE SEQUENCE</scope>
    <source>
        <strain evidence="1">NC40101</strain>
    </source>
</reference>